<dbReference type="PANTHER" id="PTHR43711">
    <property type="entry name" value="TWO-COMPONENT HISTIDINE KINASE"/>
    <property type="match status" value="1"/>
</dbReference>
<dbReference type="SMART" id="SM00388">
    <property type="entry name" value="HisKA"/>
    <property type="match status" value="1"/>
</dbReference>
<evidence type="ECO:0000256" key="5">
    <source>
        <dbReference type="ARBA" id="ARBA00023012"/>
    </source>
</evidence>
<name>A0A402ALI6_9CHLR</name>
<organism evidence="7 8">
    <name type="scientific">Dictyobacter kobayashii</name>
    <dbReference type="NCBI Taxonomy" id="2014872"/>
    <lineage>
        <taxon>Bacteria</taxon>
        <taxon>Bacillati</taxon>
        <taxon>Chloroflexota</taxon>
        <taxon>Ktedonobacteria</taxon>
        <taxon>Ktedonobacterales</taxon>
        <taxon>Dictyobacteraceae</taxon>
        <taxon>Dictyobacter</taxon>
    </lineage>
</organism>
<evidence type="ECO:0000256" key="4">
    <source>
        <dbReference type="ARBA" id="ARBA00022777"/>
    </source>
</evidence>
<dbReference type="CDD" id="cd00082">
    <property type="entry name" value="HisKA"/>
    <property type="match status" value="1"/>
</dbReference>
<keyword evidence="4" id="KW-0418">Kinase</keyword>
<keyword evidence="3" id="KW-0808">Transferase</keyword>
<feature type="domain" description="Signal transduction histidine kinase dimerisation/phosphoacceptor" evidence="6">
    <location>
        <begin position="180"/>
        <end position="257"/>
    </location>
</feature>
<comment type="caution">
    <text evidence="7">The sequence shown here is derived from an EMBL/GenBank/DDBJ whole genome shotgun (WGS) entry which is preliminary data.</text>
</comment>
<evidence type="ECO:0000256" key="1">
    <source>
        <dbReference type="ARBA" id="ARBA00000085"/>
    </source>
</evidence>
<dbReference type="InterPro" id="IPR050736">
    <property type="entry name" value="Sensor_HK_Regulatory"/>
</dbReference>
<accession>A0A402ALI6</accession>
<gene>
    <name evidence="7" type="ORF">KDK_36840</name>
</gene>
<comment type="catalytic activity">
    <reaction evidence="1">
        <text>ATP + protein L-histidine = ADP + protein N-phospho-L-histidine.</text>
        <dbReference type="EC" id="2.7.13.3"/>
    </reaction>
</comment>
<reference evidence="8" key="1">
    <citation type="submission" date="2018-12" db="EMBL/GenBank/DDBJ databases">
        <title>Tengunoibacter tsumagoiensis gen. nov., sp. nov., Dictyobacter kobayashii sp. nov., D. alpinus sp. nov., and D. joshuensis sp. nov. and description of Dictyobacteraceae fam. nov. within the order Ktedonobacterales isolated from Tengu-no-mugimeshi.</title>
        <authorList>
            <person name="Wang C.M."/>
            <person name="Zheng Y."/>
            <person name="Sakai Y."/>
            <person name="Toyoda A."/>
            <person name="Minakuchi Y."/>
            <person name="Abe K."/>
            <person name="Yokota A."/>
            <person name="Yabe S."/>
        </authorList>
    </citation>
    <scope>NUCLEOTIDE SEQUENCE [LARGE SCALE GENOMIC DNA]</scope>
    <source>
        <strain evidence="8">Uno11</strain>
    </source>
</reference>
<dbReference type="AlphaFoldDB" id="A0A402ALI6"/>
<evidence type="ECO:0000256" key="3">
    <source>
        <dbReference type="ARBA" id="ARBA00022679"/>
    </source>
</evidence>
<keyword evidence="5" id="KW-0902">Two-component regulatory system</keyword>
<dbReference type="EMBL" id="BIFS01000001">
    <property type="protein sequence ID" value="GCE19884.1"/>
    <property type="molecule type" value="Genomic_DNA"/>
</dbReference>
<evidence type="ECO:0000259" key="6">
    <source>
        <dbReference type="SMART" id="SM00388"/>
    </source>
</evidence>
<dbReference type="PANTHER" id="PTHR43711:SF1">
    <property type="entry name" value="HISTIDINE KINASE 1"/>
    <property type="match status" value="1"/>
</dbReference>
<evidence type="ECO:0000313" key="8">
    <source>
        <dbReference type="Proteomes" id="UP000287188"/>
    </source>
</evidence>
<proteinExistence type="predicted"/>
<dbReference type="GO" id="GO:0000155">
    <property type="term" value="F:phosphorelay sensor kinase activity"/>
    <property type="evidence" value="ECO:0007669"/>
    <property type="project" value="InterPro"/>
</dbReference>
<dbReference type="Gene3D" id="1.10.287.130">
    <property type="match status" value="1"/>
</dbReference>
<dbReference type="Pfam" id="PF00512">
    <property type="entry name" value="HisKA"/>
    <property type="match status" value="1"/>
</dbReference>
<dbReference type="EC" id="2.7.13.3" evidence="2"/>
<protein>
    <recommendedName>
        <fullName evidence="2">histidine kinase</fullName>
        <ecNumber evidence="2">2.7.13.3</ecNumber>
    </recommendedName>
</protein>
<dbReference type="InterPro" id="IPR036097">
    <property type="entry name" value="HisK_dim/P_sf"/>
</dbReference>
<sequence>MGVLNSRIFYTMAAYIRDLLCCEDVCILLYCHDSALCHPLLTQAISTLDFSARCYGSINNVYLLAEERVRAVCDMAIQTGSAWSLVEAAGRGVIEEPAQIVVAPLKRPEGIVGVVICTAAGSDTFGPGEGQLLSQFLLSLAIKVEQALHGLLRPQLPDTPVTSPTLFFTGSDEWPSAPSEQDALLSMIGHDFRTPLSVIKGYVGLLQIYGFPETAEKAAEALTAECQQHYLRSIMEQVQHLEILVEDLLDLARVQSGK</sequence>
<evidence type="ECO:0000256" key="2">
    <source>
        <dbReference type="ARBA" id="ARBA00012438"/>
    </source>
</evidence>
<keyword evidence="8" id="KW-1185">Reference proteome</keyword>
<dbReference type="InterPro" id="IPR003661">
    <property type="entry name" value="HisK_dim/P_dom"/>
</dbReference>
<dbReference type="SUPFAM" id="SSF47384">
    <property type="entry name" value="Homodimeric domain of signal transducing histidine kinase"/>
    <property type="match status" value="1"/>
</dbReference>
<dbReference type="Proteomes" id="UP000287188">
    <property type="component" value="Unassembled WGS sequence"/>
</dbReference>
<evidence type="ECO:0000313" key="7">
    <source>
        <dbReference type="EMBL" id="GCE19884.1"/>
    </source>
</evidence>